<evidence type="ECO:0000313" key="2">
    <source>
        <dbReference type="Proteomes" id="UP001358417"/>
    </source>
</evidence>
<evidence type="ECO:0000313" key="1">
    <source>
        <dbReference type="EMBL" id="KAK5050378.1"/>
    </source>
</evidence>
<reference evidence="1 2" key="1">
    <citation type="submission" date="2023-08" db="EMBL/GenBank/DDBJ databases">
        <title>Black Yeasts Isolated from many extreme environments.</title>
        <authorList>
            <person name="Coleine C."/>
            <person name="Stajich J.E."/>
            <person name="Selbmann L."/>
        </authorList>
    </citation>
    <scope>NUCLEOTIDE SEQUENCE [LARGE SCALE GENOMIC DNA]</scope>
    <source>
        <strain evidence="1 2">CCFEE 5792</strain>
    </source>
</reference>
<accession>A0AAV9N637</accession>
<proteinExistence type="predicted"/>
<protein>
    <submittedName>
        <fullName evidence="1">Uncharacterized protein</fullName>
    </submittedName>
</protein>
<dbReference type="AlphaFoldDB" id="A0AAV9N637"/>
<dbReference type="GeneID" id="89971842"/>
<organism evidence="1 2">
    <name type="scientific">Exophiala bonariae</name>
    <dbReference type="NCBI Taxonomy" id="1690606"/>
    <lineage>
        <taxon>Eukaryota</taxon>
        <taxon>Fungi</taxon>
        <taxon>Dikarya</taxon>
        <taxon>Ascomycota</taxon>
        <taxon>Pezizomycotina</taxon>
        <taxon>Eurotiomycetes</taxon>
        <taxon>Chaetothyriomycetidae</taxon>
        <taxon>Chaetothyriales</taxon>
        <taxon>Herpotrichiellaceae</taxon>
        <taxon>Exophiala</taxon>
    </lineage>
</organism>
<sequence length="68" mass="7343">MYILLSPAQEEAIKKSWSLRRWLLEDDEINVAPGAPVSSSCIGSGLGGGIEEKFSRAAYQGEDKSKTA</sequence>
<keyword evidence="2" id="KW-1185">Reference proteome</keyword>
<gene>
    <name evidence="1" type="ORF">LTR84_003659</name>
</gene>
<name>A0AAV9N637_9EURO</name>
<comment type="caution">
    <text evidence="1">The sequence shown here is derived from an EMBL/GenBank/DDBJ whole genome shotgun (WGS) entry which is preliminary data.</text>
</comment>
<dbReference type="RefSeq" id="XP_064704964.1">
    <property type="nucleotide sequence ID" value="XM_064847243.1"/>
</dbReference>
<dbReference type="Proteomes" id="UP001358417">
    <property type="component" value="Unassembled WGS sequence"/>
</dbReference>
<dbReference type="EMBL" id="JAVRRD010000017">
    <property type="protein sequence ID" value="KAK5050378.1"/>
    <property type="molecule type" value="Genomic_DNA"/>
</dbReference>